<evidence type="ECO:0000256" key="6">
    <source>
        <dbReference type="ARBA" id="ARBA00022820"/>
    </source>
</evidence>
<dbReference type="InterPro" id="IPR050127">
    <property type="entry name" value="Serine_Proteases_S1"/>
</dbReference>
<feature type="chain" id="PRO_5045782255" evidence="10">
    <location>
        <begin position="23"/>
        <end position="372"/>
    </location>
</feature>
<dbReference type="InterPro" id="IPR001254">
    <property type="entry name" value="Trypsin_dom"/>
</dbReference>
<evidence type="ECO:0000313" key="12">
    <source>
        <dbReference type="Proteomes" id="UP000694941"/>
    </source>
</evidence>
<keyword evidence="3" id="KW-0645">Protease</keyword>
<feature type="domain" description="Peptidase S1" evidence="11">
    <location>
        <begin position="121"/>
        <end position="368"/>
    </location>
</feature>
<comment type="subcellular location">
    <subcellularLocation>
        <location evidence="1">Secreted</location>
    </subcellularLocation>
</comment>
<dbReference type="Gene3D" id="2.40.10.10">
    <property type="entry name" value="Trypsin-like serine proteases"/>
    <property type="match status" value="1"/>
</dbReference>
<evidence type="ECO:0000256" key="8">
    <source>
        <dbReference type="ARBA" id="ARBA00023157"/>
    </source>
</evidence>
<dbReference type="CDD" id="cd00190">
    <property type="entry name" value="Tryp_SPc"/>
    <property type="match status" value="1"/>
</dbReference>
<name>A0ABM1SKL2_LIMPO</name>
<accession>A0ABM1SKL2</accession>
<evidence type="ECO:0000256" key="7">
    <source>
        <dbReference type="ARBA" id="ARBA00022825"/>
    </source>
</evidence>
<dbReference type="InterPro" id="IPR043504">
    <property type="entry name" value="Peptidase_S1_PA_chymotrypsin"/>
</dbReference>
<dbReference type="Pfam" id="PF00089">
    <property type="entry name" value="Trypsin"/>
    <property type="match status" value="1"/>
</dbReference>
<keyword evidence="6" id="KW-0353">Hemolymph clotting</keyword>
<evidence type="ECO:0000256" key="3">
    <source>
        <dbReference type="ARBA" id="ARBA00022670"/>
    </source>
</evidence>
<keyword evidence="2" id="KW-0964">Secreted</keyword>
<evidence type="ECO:0000256" key="9">
    <source>
        <dbReference type="SAM" id="MobiDB-lite"/>
    </source>
</evidence>
<dbReference type="PROSITE" id="PS00134">
    <property type="entry name" value="TRYPSIN_HIS"/>
    <property type="match status" value="1"/>
</dbReference>
<keyword evidence="5" id="KW-0378">Hydrolase</keyword>
<sequence>MKFQVIFLRSIHALVLLQDTSQVNFSFCQTTDGEDGICVRESYCRTLRASSTKQMCNEIRGVREVCCPFTLKPSTESTQPPTTPPPPSSLPTQISPHKKSEQLRKYEYLNEEFCGPVTSAYVGGNDTSVSYWPWMAAIFRKFTFSKRFLCGGTLVNTRYILSAAHCFVDHNRKIPAKFLFVRLESSKLDLSLVSESDYNVAEVMVHENYDSQRYYNDIALLRLTENTHHGTPVCWPTPTILGSADISPGTFATGTGWGDLAFGGRSPEVLQEAYIPIVSNIDCNAAYRNFNAKALPHGITEQFICAGYEKGGVDACQRDSGGPLVVVTQWRYAVVGIVSFGYMCGEPGFPGVYTRVSHFLPWIAENLNITSA</sequence>
<evidence type="ECO:0000313" key="13">
    <source>
        <dbReference type="RefSeq" id="XP_022244168.1"/>
    </source>
</evidence>
<evidence type="ECO:0000256" key="4">
    <source>
        <dbReference type="ARBA" id="ARBA00022729"/>
    </source>
</evidence>
<dbReference type="PANTHER" id="PTHR24264">
    <property type="entry name" value="TRYPSIN-RELATED"/>
    <property type="match status" value="1"/>
</dbReference>
<feature type="signal peptide" evidence="10">
    <location>
        <begin position="1"/>
        <end position="22"/>
    </location>
</feature>
<dbReference type="InterPro" id="IPR001314">
    <property type="entry name" value="Peptidase_S1A"/>
</dbReference>
<protein>
    <submittedName>
        <fullName evidence="13">Clotting factor B-like isoform X1</fullName>
    </submittedName>
</protein>
<keyword evidence="7" id="KW-0720">Serine protease</keyword>
<dbReference type="GeneID" id="106461489"/>
<dbReference type="PROSITE" id="PS50240">
    <property type="entry name" value="TRYPSIN_DOM"/>
    <property type="match status" value="1"/>
</dbReference>
<dbReference type="SUPFAM" id="SSF50494">
    <property type="entry name" value="Trypsin-like serine proteases"/>
    <property type="match status" value="1"/>
</dbReference>
<evidence type="ECO:0000256" key="5">
    <source>
        <dbReference type="ARBA" id="ARBA00022801"/>
    </source>
</evidence>
<gene>
    <name evidence="13" type="primary">LOC106461489</name>
</gene>
<evidence type="ECO:0000256" key="10">
    <source>
        <dbReference type="SAM" id="SignalP"/>
    </source>
</evidence>
<dbReference type="Proteomes" id="UP000694941">
    <property type="component" value="Unplaced"/>
</dbReference>
<dbReference type="SMART" id="SM00020">
    <property type="entry name" value="Tryp_SPc"/>
    <property type="match status" value="1"/>
</dbReference>
<keyword evidence="12" id="KW-1185">Reference proteome</keyword>
<feature type="region of interest" description="Disordered" evidence="9">
    <location>
        <begin position="74"/>
        <end position="96"/>
    </location>
</feature>
<dbReference type="RefSeq" id="XP_022244168.1">
    <property type="nucleotide sequence ID" value="XM_022388460.1"/>
</dbReference>
<organism evidence="12 13">
    <name type="scientific">Limulus polyphemus</name>
    <name type="common">Atlantic horseshoe crab</name>
    <dbReference type="NCBI Taxonomy" id="6850"/>
    <lineage>
        <taxon>Eukaryota</taxon>
        <taxon>Metazoa</taxon>
        <taxon>Ecdysozoa</taxon>
        <taxon>Arthropoda</taxon>
        <taxon>Chelicerata</taxon>
        <taxon>Merostomata</taxon>
        <taxon>Xiphosura</taxon>
        <taxon>Limulidae</taxon>
        <taxon>Limulus</taxon>
    </lineage>
</organism>
<keyword evidence="4 10" id="KW-0732">Signal</keyword>
<reference evidence="13" key="1">
    <citation type="submission" date="2025-08" db="UniProtKB">
        <authorList>
            <consortium name="RefSeq"/>
        </authorList>
    </citation>
    <scope>IDENTIFICATION</scope>
    <source>
        <tissue evidence="13">Muscle</tissue>
    </source>
</reference>
<dbReference type="PANTHER" id="PTHR24264:SF65">
    <property type="entry name" value="SRCR DOMAIN-CONTAINING PROTEIN"/>
    <property type="match status" value="1"/>
</dbReference>
<evidence type="ECO:0000256" key="1">
    <source>
        <dbReference type="ARBA" id="ARBA00004613"/>
    </source>
</evidence>
<evidence type="ECO:0000256" key="2">
    <source>
        <dbReference type="ARBA" id="ARBA00022525"/>
    </source>
</evidence>
<dbReference type="InterPro" id="IPR022700">
    <property type="entry name" value="CLIP"/>
</dbReference>
<dbReference type="InterPro" id="IPR018114">
    <property type="entry name" value="TRYPSIN_HIS"/>
</dbReference>
<dbReference type="SMART" id="SM00680">
    <property type="entry name" value="CLIP"/>
    <property type="match status" value="1"/>
</dbReference>
<dbReference type="InterPro" id="IPR009003">
    <property type="entry name" value="Peptidase_S1_PA"/>
</dbReference>
<keyword evidence="8" id="KW-1015">Disulfide bond</keyword>
<dbReference type="PRINTS" id="PR00722">
    <property type="entry name" value="CHYMOTRYPSIN"/>
</dbReference>
<proteinExistence type="predicted"/>
<evidence type="ECO:0000259" key="11">
    <source>
        <dbReference type="PROSITE" id="PS50240"/>
    </source>
</evidence>